<dbReference type="InterPro" id="IPR011701">
    <property type="entry name" value="MFS"/>
</dbReference>
<dbReference type="OMA" id="AYDEIGW"/>
<dbReference type="InterPro" id="IPR050930">
    <property type="entry name" value="MFS_Vesicular_Transporter"/>
</dbReference>
<dbReference type="GeneID" id="20223266"/>
<evidence type="ECO:0000256" key="7">
    <source>
        <dbReference type="SAM" id="Phobius"/>
    </source>
</evidence>
<evidence type="ECO:0000256" key="1">
    <source>
        <dbReference type="ARBA" id="ARBA00004141"/>
    </source>
</evidence>
<evidence type="ECO:0000256" key="4">
    <source>
        <dbReference type="ARBA" id="ARBA00022989"/>
    </source>
</evidence>
<dbReference type="EMBL" id="GL833120">
    <property type="protein sequence ID" value="EGB12873.1"/>
    <property type="molecule type" value="Genomic_DNA"/>
</dbReference>
<feature type="transmembrane region" description="Helical" evidence="7">
    <location>
        <begin position="330"/>
        <end position="354"/>
    </location>
</feature>
<comment type="subcellular location">
    <subcellularLocation>
        <location evidence="1">Membrane</location>
        <topology evidence="1">Multi-pass membrane protein</topology>
    </subcellularLocation>
</comment>
<evidence type="ECO:0000256" key="3">
    <source>
        <dbReference type="ARBA" id="ARBA00022692"/>
    </source>
</evidence>
<evidence type="ECO:0000256" key="2">
    <source>
        <dbReference type="ARBA" id="ARBA00022448"/>
    </source>
</evidence>
<dbReference type="RefSeq" id="XP_009032502.1">
    <property type="nucleotide sequence ID" value="XM_009034254.1"/>
</dbReference>
<dbReference type="eggNOG" id="ENOG502SZCX">
    <property type="taxonomic scope" value="Eukaryota"/>
</dbReference>
<feature type="region of interest" description="Disordered" evidence="6">
    <location>
        <begin position="194"/>
        <end position="226"/>
    </location>
</feature>
<dbReference type="Pfam" id="PF07690">
    <property type="entry name" value="MFS_1"/>
    <property type="match status" value="1"/>
</dbReference>
<reference evidence="8 9" key="1">
    <citation type="journal article" date="2011" name="Proc. Natl. Acad. Sci. U.S.A.">
        <title>Niche of harmful alga Aureococcus anophagefferens revealed through ecogenomics.</title>
        <authorList>
            <person name="Gobler C.J."/>
            <person name="Berry D.L."/>
            <person name="Dyhrman S.T."/>
            <person name="Wilhelm S.W."/>
            <person name="Salamov A."/>
            <person name="Lobanov A.V."/>
            <person name="Zhang Y."/>
            <person name="Collier J.L."/>
            <person name="Wurch L.L."/>
            <person name="Kustka A.B."/>
            <person name="Dill B.D."/>
            <person name="Shah M."/>
            <person name="VerBerkmoes N.C."/>
            <person name="Kuo A."/>
            <person name="Terry A."/>
            <person name="Pangilinan J."/>
            <person name="Lindquist E.A."/>
            <person name="Lucas S."/>
            <person name="Paulsen I.T."/>
            <person name="Hattenrath-Lehmann T.K."/>
            <person name="Talmage S.C."/>
            <person name="Walker E.A."/>
            <person name="Koch F."/>
            <person name="Burson A.M."/>
            <person name="Marcoval M.A."/>
            <person name="Tang Y.Z."/>
            <person name="Lecleir G.R."/>
            <person name="Coyne K.J."/>
            <person name="Berg G.M."/>
            <person name="Bertrand E.M."/>
            <person name="Saito M.A."/>
            <person name="Gladyshev V.N."/>
            <person name="Grigoriev I.V."/>
        </authorList>
    </citation>
    <scope>NUCLEOTIDE SEQUENCE [LARGE SCALE GENOMIC DNA]</scope>
    <source>
        <strain evidence="9">CCMP 1984</strain>
    </source>
</reference>
<feature type="transmembrane region" description="Helical" evidence="7">
    <location>
        <begin position="405"/>
        <end position="426"/>
    </location>
</feature>
<feature type="transmembrane region" description="Helical" evidence="7">
    <location>
        <begin position="47"/>
        <end position="68"/>
    </location>
</feature>
<feature type="transmembrane region" description="Helical" evidence="7">
    <location>
        <begin position="274"/>
        <end position="294"/>
    </location>
</feature>
<keyword evidence="5 7" id="KW-0472">Membrane</keyword>
<feature type="transmembrane region" description="Helical" evidence="7">
    <location>
        <begin position="110"/>
        <end position="129"/>
    </location>
</feature>
<keyword evidence="2" id="KW-0813">Transport</keyword>
<dbReference type="SUPFAM" id="SSF103473">
    <property type="entry name" value="MFS general substrate transporter"/>
    <property type="match status" value="1"/>
</dbReference>
<feature type="transmembrane region" description="Helical" evidence="7">
    <location>
        <begin position="164"/>
        <end position="184"/>
    </location>
</feature>
<feature type="transmembrane region" description="Helical" evidence="7">
    <location>
        <begin position="20"/>
        <end position="41"/>
    </location>
</feature>
<dbReference type="KEGG" id="aaf:AURANDRAFT_60981"/>
<feature type="transmembrane region" description="Helical" evidence="7">
    <location>
        <begin position="244"/>
        <end position="268"/>
    </location>
</feature>
<dbReference type="AlphaFoldDB" id="F0XX01"/>
<keyword evidence="9" id="KW-1185">Reference proteome</keyword>
<dbReference type="GO" id="GO:0016020">
    <property type="term" value="C:membrane"/>
    <property type="evidence" value="ECO:0007669"/>
    <property type="project" value="UniProtKB-SubCell"/>
</dbReference>
<feature type="transmembrane region" description="Helical" evidence="7">
    <location>
        <begin position="80"/>
        <end position="98"/>
    </location>
</feature>
<feature type="transmembrane region" description="Helical" evidence="7">
    <location>
        <begin position="141"/>
        <end position="158"/>
    </location>
</feature>
<organism evidence="9">
    <name type="scientific">Aureococcus anophagefferens</name>
    <name type="common">Harmful bloom alga</name>
    <dbReference type="NCBI Taxonomy" id="44056"/>
    <lineage>
        <taxon>Eukaryota</taxon>
        <taxon>Sar</taxon>
        <taxon>Stramenopiles</taxon>
        <taxon>Ochrophyta</taxon>
        <taxon>Pelagophyceae</taxon>
        <taxon>Pelagomonadales</taxon>
        <taxon>Pelagomonadaceae</taxon>
        <taxon>Aureococcus</taxon>
    </lineage>
</organism>
<evidence type="ECO:0000256" key="5">
    <source>
        <dbReference type="ARBA" id="ARBA00023136"/>
    </source>
</evidence>
<dbReference type="PANTHER" id="PTHR23506">
    <property type="entry name" value="GH10249P"/>
    <property type="match status" value="1"/>
</dbReference>
<dbReference type="Proteomes" id="UP000002729">
    <property type="component" value="Unassembled WGS sequence"/>
</dbReference>
<accession>F0XX01</accession>
<feature type="transmembrane region" description="Helical" evidence="7">
    <location>
        <begin position="301"/>
        <end position="324"/>
    </location>
</feature>
<sequence>MEEVRAPLAPDAERSVRTAVIGNFVDIFGLCTILPLIPFFVKDVGAPKIWVGLISGAQFLGCCLGNFTWGQVGDRRDPNAVALGLMVGDAVFFALTAACTDAPSLCAVRVLTGFCAFWVLGETLISKVVPGPRVAEYKAKYLGGALLGQIFGPVNGGLLGTLGWAYPCYVAAAAAAAAAARLAYVRRGPAAPAAEAKAPADDDAGDRPRRRPPAAPRRPAEPPSRDRAAKLATVFGHAHYRAAVFVYCAVGLTFNGVNTVLYVTLAYRYGLREWQVGLFGLGLCFALMLSLSFYETWERTFGVYGMLAVFGPAGVALYGLLAAFGKASLGAFSCLFFASVVVFGPLFNTATMVITNVARTWAPGAEGTALSYASLLHNAAQAAGCAAGPVLFVWCQTALGWRAPWLAAAAATLAFVAAPLAVRVAVPLPPDTFMPARAFEVRLFGAAPPLGGDPGAGKALVDGAGDAGDAAPLAAAEPGDAAPLAVAEPGDAAPLAVAEPADGATTV</sequence>
<gene>
    <name evidence="8" type="ORF">AURANDRAFT_60981</name>
</gene>
<dbReference type="InParanoid" id="F0XX01"/>
<dbReference type="Gene3D" id="1.20.1250.20">
    <property type="entry name" value="MFS general substrate transporter like domains"/>
    <property type="match status" value="1"/>
</dbReference>
<dbReference type="InterPro" id="IPR036259">
    <property type="entry name" value="MFS_trans_sf"/>
</dbReference>
<evidence type="ECO:0000256" key="6">
    <source>
        <dbReference type="SAM" id="MobiDB-lite"/>
    </source>
</evidence>
<evidence type="ECO:0000313" key="9">
    <source>
        <dbReference type="Proteomes" id="UP000002729"/>
    </source>
</evidence>
<evidence type="ECO:0000313" key="8">
    <source>
        <dbReference type="EMBL" id="EGB12873.1"/>
    </source>
</evidence>
<keyword evidence="3 7" id="KW-0812">Transmembrane</keyword>
<name>F0XX01_AURAN</name>
<keyword evidence="4 7" id="KW-1133">Transmembrane helix</keyword>
<protein>
    <recommendedName>
        <fullName evidence="10">Major facilitator superfamily (MFS) profile domain-containing protein</fullName>
    </recommendedName>
</protein>
<dbReference type="PANTHER" id="PTHR23506:SF23">
    <property type="entry name" value="GH10249P"/>
    <property type="match status" value="1"/>
</dbReference>
<evidence type="ECO:0008006" key="10">
    <source>
        <dbReference type="Google" id="ProtNLM"/>
    </source>
</evidence>
<dbReference type="GO" id="GO:0022857">
    <property type="term" value="F:transmembrane transporter activity"/>
    <property type="evidence" value="ECO:0007669"/>
    <property type="project" value="InterPro"/>
</dbReference>
<proteinExistence type="predicted"/>